<organism evidence="7 8">
    <name type="scientific">Setaria digitata</name>
    <dbReference type="NCBI Taxonomy" id="48799"/>
    <lineage>
        <taxon>Eukaryota</taxon>
        <taxon>Metazoa</taxon>
        <taxon>Ecdysozoa</taxon>
        <taxon>Nematoda</taxon>
        <taxon>Chromadorea</taxon>
        <taxon>Rhabditida</taxon>
        <taxon>Spirurina</taxon>
        <taxon>Spiruromorpha</taxon>
        <taxon>Filarioidea</taxon>
        <taxon>Setariidae</taxon>
        <taxon>Setaria</taxon>
    </lineage>
</organism>
<feature type="domain" description="Pyrroline-5-carboxylate reductase catalytic N-terminal" evidence="5">
    <location>
        <begin position="27"/>
        <end position="133"/>
    </location>
</feature>
<protein>
    <recommendedName>
        <fullName evidence="3">pyrroline-5-carboxylate reductase</fullName>
        <ecNumber evidence="3">1.5.1.2</ecNumber>
    </recommendedName>
</protein>
<dbReference type="PROSITE" id="PS00521">
    <property type="entry name" value="P5CR"/>
    <property type="match status" value="1"/>
</dbReference>
<dbReference type="GO" id="GO:0004735">
    <property type="term" value="F:pyrroline-5-carboxylate reductase activity"/>
    <property type="evidence" value="ECO:0007669"/>
    <property type="project" value="UniProtKB-EC"/>
</dbReference>
<feature type="domain" description="Pyrroline-5-carboxylate reductase dimerisation" evidence="6">
    <location>
        <begin position="285"/>
        <end position="340"/>
    </location>
</feature>
<proteinExistence type="inferred from homology"/>
<evidence type="ECO:0000313" key="8">
    <source>
        <dbReference type="WBParaSite" id="sdigi.contig10.g1159.t1"/>
    </source>
</evidence>
<keyword evidence="4" id="KW-0028">Amino-acid biosynthesis</keyword>
<dbReference type="InterPro" id="IPR036291">
    <property type="entry name" value="NAD(P)-bd_dom_sf"/>
</dbReference>
<evidence type="ECO:0000313" key="7">
    <source>
        <dbReference type="Proteomes" id="UP000887581"/>
    </source>
</evidence>
<dbReference type="InterPro" id="IPR008927">
    <property type="entry name" value="6-PGluconate_DH-like_C_sf"/>
</dbReference>
<dbReference type="WBParaSite" id="sdigi.contig10.g1159.t1">
    <property type="protein sequence ID" value="sdigi.contig10.g1159.t1"/>
    <property type="gene ID" value="sdigi.contig10.g1159"/>
</dbReference>
<dbReference type="Pfam" id="PF03807">
    <property type="entry name" value="F420_oxidored"/>
    <property type="match status" value="1"/>
</dbReference>
<keyword evidence="7" id="KW-1185">Reference proteome</keyword>
<dbReference type="InterPro" id="IPR053790">
    <property type="entry name" value="P5CR-like_CS"/>
</dbReference>
<dbReference type="PANTHER" id="PTHR11645:SF64">
    <property type="entry name" value="PYRROLINE-5-CARBOXYLATE REDUCTASE-RELATED"/>
    <property type="match status" value="1"/>
</dbReference>
<dbReference type="Pfam" id="PF14748">
    <property type="entry name" value="P5CR_dimer"/>
    <property type="match status" value="2"/>
</dbReference>
<dbReference type="InterPro" id="IPR028939">
    <property type="entry name" value="P5C_Rdtase_cat_N"/>
</dbReference>
<dbReference type="Proteomes" id="UP000887581">
    <property type="component" value="Unplaced"/>
</dbReference>
<dbReference type="SUPFAM" id="SSF51735">
    <property type="entry name" value="NAD(P)-binding Rossmann-fold domains"/>
    <property type="match status" value="1"/>
</dbReference>
<dbReference type="EC" id="1.5.1.2" evidence="3"/>
<dbReference type="PANTHER" id="PTHR11645">
    <property type="entry name" value="PYRROLINE-5-CARBOXYLATE REDUCTASE"/>
    <property type="match status" value="1"/>
</dbReference>
<evidence type="ECO:0000259" key="5">
    <source>
        <dbReference type="Pfam" id="PF03807"/>
    </source>
</evidence>
<feature type="domain" description="Pyrroline-5-carboxylate reductase dimerisation" evidence="6">
    <location>
        <begin position="202"/>
        <end position="251"/>
    </location>
</feature>
<evidence type="ECO:0000256" key="2">
    <source>
        <dbReference type="ARBA" id="ARBA00005525"/>
    </source>
</evidence>
<evidence type="ECO:0000256" key="1">
    <source>
        <dbReference type="ARBA" id="ARBA00005205"/>
    </source>
</evidence>
<name>A0A915PBR1_9BILA</name>
<dbReference type="Gene3D" id="3.40.50.720">
    <property type="entry name" value="NAD(P)-binding Rossmann-like Domain"/>
    <property type="match status" value="1"/>
</dbReference>
<sequence length="342" mass="36772">MDENSGLAEDAAKTLRQLFRNTGVEAKLAFIGGGKMATALIRGFESAGLVNKDCVAVSVRTQSSVQRWKVFRSVILLKQLGYENVYTCNDSLIQTHGQGIIFLSIKPQMRLSILQELSNEAFINTPLIVSIMCGISLKTLETEVATKGYPLERGVVRLMPNLPVTVCSGASIMCSSPHLQQEKIALIDSVMQHVGICLEVSEKVFDAASAIAGCGPAFVFMAIEALANGGVLGGIDCATSMKLAAQTVMASDSSFFFPNILSIFARENSDVFLYIVLLGIQFLLFQGAAKMVLELDKHPAALKDDVCSAGGTTIYGVKELEKNGFRSSLIEAVNASTKRNLD</sequence>
<comment type="pathway">
    <text evidence="1">Amino-acid biosynthesis; L-proline biosynthesis; L-proline from L-glutamate 5-semialdehyde: step 1/1.</text>
</comment>
<comment type="similarity">
    <text evidence="2">Belongs to the pyrroline-5-carboxylate reductase family.</text>
</comment>
<evidence type="ECO:0000259" key="6">
    <source>
        <dbReference type="Pfam" id="PF14748"/>
    </source>
</evidence>
<dbReference type="AlphaFoldDB" id="A0A915PBR1"/>
<dbReference type="InterPro" id="IPR000304">
    <property type="entry name" value="Pyrroline-COOH_reductase"/>
</dbReference>
<keyword evidence="4" id="KW-0641">Proline biosynthesis</keyword>
<reference evidence="8" key="1">
    <citation type="submission" date="2022-11" db="UniProtKB">
        <authorList>
            <consortium name="WormBaseParasite"/>
        </authorList>
    </citation>
    <scope>IDENTIFICATION</scope>
</reference>
<dbReference type="HAMAP" id="MF_01925">
    <property type="entry name" value="P5C_reductase"/>
    <property type="match status" value="1"/>
</dbReference>
<dbReference type="GO" id="GO:0055129">
    <property type="term" value="P:L-proline biosynthetic process"/>
    <property type="evidence" value="ECO:0007669"/>
    <property type="project" value="TreeGrafter"/>
</dbReference>
<dbReference type="Gene3D" id="1.10.3730.10">
    <property type="entry name" value="ProC C-terminal domain-like"/>
    <property type="match status" value="2"/>
</dbReference>
<accession>A0A915PBR1</accession>
<dbReference type="InterPro" id="IPR029036">
    <property type="entry name" value="P5CR_dimer"/>
</dbReference>
<dbReference type="SUPFAM" id="SSF48179">
    <property type="entry name" value="6-phosphogluconate dehydrogenase C-terminal domain-like"/>
    <property type="match status" value="2"/>
</dbReference>
<evidence type="ECO:0000256" key="3">
    <source>
        <dbReference type="ARBA" id="ARBA00012855"/>
    </source>
</evidence>
<evidence type="ECO:0000256" key="4">
    <source>
        <dbReference type="ARBA" id="ARBA00022650"/>
    </source>
</evidence>